<comment type="similarity">
    <text evidence="1 4">Belongs to the universal ribosomal protein uL22 family.</text>
</comment>
<comment type="caution">
    <text evidence="5">The sequence shown here is derived from an EMBL/GenBank/DDBJ whole genome shotgun (WGS) entry which is preliminary data.</text>
</comment>
<dbReference type="InterPro" id="IPR005721">
    <property type="entry name" value="Ribosomal_uL22_euk/arc"/>
</dbReference>
<dbReference type="OrthoDB" id="10254664at2759"/>
<dbReference type="AlphaFoldDB" id="A0A836C7U9"/>
<accession>A0A836C7U9</accession>
<keyword evidence="2 4" id="KW-0689">Ribosomal protein</keyword>
<dbReference type="PANTHER" id="PTHR11593:SF10">
    <property type="entry name" value="60S RIBOSOMAL PROTEIN L17"/>
    <property type="match status" value="1"/>
</dbReference>
<dbReference type="Pfam" id="PF00237">
    <property type="entry name" value="Ribosomal_L22"/>
    <property type="match status" value="1"/>
</dbReference>
<evidence type="ECO:0000313" key="6">
    <source>
        <dbReference type="Proteomes" id="UP000664859"/>
    </source>
</evidence>
<evidence type="ECO:0000256" key="2">
    <source>
        <dbReference type="ARBA" id="ARBA00022980"/>
    </source>
</evidence>
<dbReference type="CDD" id="cd00336">
    <property type="entry name" value="Ribosomal_L22"/>
    <property type="match status" value="1"/>
</dbReference>
<dbReference type="GO" id="GO:0002181">
    <property type="term" value="P:cytoplasmic translation"/>
    <property type="evidence" value="ECO:0007669"/>
    <property type="project" value="TreeGrafter"/>
</dbReference>
<keyword evidence="6" id="KW-1185">Reference proteome</keyword>
<dbReference type="GO" id="GO:0022625">
    <property type="term" value="C:cytosolic large ribosomal subunit"/>
    <property type="evidence" value="ECO:0007669"/>
    <property type="project" value="TreeGrafter"/>
</dbReference>
<evidence type="ECO:0000313" key="5">
    <source>
        <dbReference type="EMBL" id="KAG5175884.1"/>
    </source>
</evidence>
<dbReference type="InterPro" id="IPR036394">
    <property type="entry name" value="Ribosomal_uL22_sf"/>
</dbReference>
<dbReference type="Proteomes" id="UP000664859">
    <property type="component" value="Unassembled WGS sequence"/>
</dbReference>
<evidence type="ECO:0000256" key="4">
    <source>
        <dbReference type="RuleBase" id="RU004005"/>
    </source>
</evidence>
<evidence type="ECO:0000256" key="1">
    <source>
        <dbReference type="ARBA" id="ARBA00009451"/>
    </source>
</evidence>
<name>A0A836C7U9_9STRA</name>
<reference evidence="5" key="1">
    <citation type="submission" date="2021-02" db="EMBL/GenBank/DDBJ databases">
        <title>First Annotated Genome of the Yellow-green Alga Tribonema minus.</title>
        <authorList>
            <person name="Mahan K.M."/>
        </authorList>
    </citation>
    <scope>NUCLEOTIDE SEQUENCE</scope>
    <source>
        <strain evidence="5">UTEX B ZZ1240</strain>
    </source>
</reference>
<dbReference type="EMBL" id="JAFCMP010000544">
    <property type="protein sequence ID" value="KAG5175884.1"/>
    <property type="molecule type" value="Genomic_DNA"/>
</dbReference>
<dbReference type="PANTHER" id="PTHR11593">
    <property type="entry name" value="60S RIBOSOMAL PROTEIN L17"/>
    <property type="match status" value="1"/>
</dbReference>
<proteinExistence type="inferred from homology"/>
<protein>
    <submittedName>
        <fullName evidence="5">Ribosomal protein L22/L17</fullName>
    </submittedName>
</protein>
<dbReference type="SUPFAM" id="SSF54843">
    <property type="entry name" value="Ribosomal protein L22"/>
    <property type="match status" value="1"/>
</dbReference>
<dbReference type="GO" id="GO:0003735">
    <property type="term" value="F:structural constituent of ribosome"/>
    <property type="evidence" value="ECO:0007669"/>
    <property type="project" value="InterPro"/>
</dbReference>
<keyword evidence="3 4" id="KW-0687">Ribonucleoprotein</keyword>
<gene>
    <name evidence="5" type="ORF">JKP88DRAFT_228458</name>
</gene>
<dbReference type="Gene3D" id="3.90.470.10">
    <property type="entry name" value="Ribosomal protein L22/L17"/>
    <property type="match status" value="1"/>
</dbReference>
<organism evidence="5 6">
    <name type="scientific">Tribonema minus</name>
    <dbReference type="NCBI Taxonomy" id="303371"/>
    <lineage>
        <taxon>Eukaryota</taxon>
        <taxon>Sar</taxon>
        <taxon>Stramenopiles</taxon>
        <taxon>Ochrophyta</taxon>
        <taxon>PX clade</taxon>
        <taxon>Xanthophyceae</taxon>
        <taxon>Tribonematales</taxon>
        <taxon>Tribonemataceae</taxon>
        <taxon>Tribonema</taxon>
    </lineage>
</organism>
<sequence>MTRYAKEAENPAKASKARGAYLRCHFKHLREVAHNIRGKSCVEAVRFLEDVLKFKRAVTFTKFTGGVGRHAQGKLVNAPGDKVRWPQKATKVVLGLVKNAESNAVTKGLDVDKLVITHIMANHAPQQRRRTYRAHGRINAYMSTPGHFELILAEKAVQVPKAAEAPKLSRKQVAAARFKSVKVGGGLEA</sequence>
<evidence type="ECO:0000256" key="3">
    <source>
        <dbReference type="ARBA" id="ARBA00023274"/>
    </source>
</evidence>
<dbReference type="InterPro" id="IPR001063">
    <property type="entry name" value="Ribosomal_uL22"/>
</dbReference>
<dbReference type="NCBIfam" id="TIGR01038">
    <property type="entry name" value="uL22_arch_euk"/>
    <property type="match status" value="1"/>
</dbReference>